<evidence type="ECO:0000313" key="1">
    <source>
        <dbReference type="EMBL" id="OOK68789.1"/>
    </source>
</evidence>
<protein>
    <submittedName>
        <fullName evidence="2">Uncharacterized protein</fullName>
    </submittedName>
</protein>
<dbReference type="AlphaFoldDB" id="A0A1V3WRY1"/>
<evidence type="ECO:0000313" key="3">
    <source>
        <dbReference type="Proteomes" id="UP000188532"/>
    </source>
</evidence>
<sequence length="93" mass="9877">MLLVNDVLVRSVGCLALLSAHLGSVFSTPTPHRRSNLLWWQAYGDVSRCITESAVMLSYRVCAQGFDCVCRAGTAAIGRPDDTVGAVSAHSAP</sequence>
<dbReference type="EMBL" id="MVBN01000007">
    <property type="protein sequence ID" value="OOK69713.1"/>
    <property type="molecule type" value="Genomic_DNA"/>
</dbReference>
<dbReference type="Proteomes" id="UP000188532">
    <property type="component" value="Unassembled WGS sequence"/>
</dbReference>
<evidence type="ECO:0000313" key="4">
    <source>
        <dbReference type="Proteomes" id="UP000189229"/>
    </source>
</evidence>
<comment type="caution">
    <text evidence="2">The sequence shown here is derived from an EMBL/GenBank/DDBJ whole genome shotgun (WGS) entry which is preliminary data.</text>
</comment>
<accession>A0A1V3WRY1</accession>
<gene>
    <name evidence="2" type="ORF">BZL29_6157</name>
    <name evidence="1" type="ORF">BZL30_6999</name>
</gene>
<name>A0A1V3WRY1_MYCKA</name>
<dbReference type="EMBL" id="MVBM01000007">
    <property type="protein sequence ID" value="OOK68789.1"/>
    <property type="molecule type" value="Genomic_DNA"/>
</dbReference>
<dbReference type="Proteomes" id="UP000189229">
    <property type="component" value="Unassembled WGS sequence"/>
</dbReference>
<organism evidence="2 3">
    <name type="scientific">Mycobacterium kansasii</name>
    <dbReference type="NCBI Taxonomy" id="1768"/>
    <lineage>
        <taxon>Bacteria</taxon>
        <taxon>Bacillati</taxon>
        <taxon>Actinomycetota</taxon>
        <taxon>Actinomycetes</taxon>
        <taxon>Mycobacteriales</taxon>
        <taxon>Mycobacteriaceae</taxon>
        <taxon>Mycobacterium</taxon>
    </lineage>
</organism>
<proteinExistence type="predicted"/>
<reference evidence="3 4" key="1">
    <citation type="submission" date="2017-02" db="EMBL/GenBank/DDBJ databases">
        <title>Complete genome sequences of Mycobacterium kansasii strains isolated from rhesus macaques.</title>
        <authorList>
            <person name="Panda A."/>
            <person name="Nagaraj S."/>
            <person name="Zhao X."/>
            <person name="Tettelin H."/>
            <person name="Detolla L.J."/>
        </authorList>
    </citation>
    <scope>NUCLEOTIDE SEQUENCE [LARGE SCALE GENOMIC DNA]</scope>
    <source>
        <strain evidence="2 3">11-3469</strain>
        <strain evidence="1 4">11-3813</strain>
    </source>
</reference>
<evidence type="ECO:0000313" key="2">
    <source>
        <dbReference type="EMBL" id="OOK69713.1"/>
    </source>
</evidence>